<proteinExistence type="predicted"/>
<feature type="region of interest" description="Disordered" evidence="1">
    <location>
        <begin position="301"/>
        <end position="336"/>
    </location>
</feature>
<feature type="region of interest" description="Disordered" evidence="1">
    <location>
        <begin position="97"/>
        <end position="150"/>
    </location>
</feature>
<organism evidence="2 3">
    <name type="scientific">Linnemannia hyalina</name>
    <dbReference type="NCBI Taxonomy" id="64524"/>
    <lineage>
        <taxon>Eukaryota</taxon>
        <taxon>Fungi</taxon>
        <taxon>Fungi incertae sedis</taxon>
        <taxon>Mucoromycota</taxon>
        <taxon>Mortierellomycotina</taxon>
        <taxon>Mortierellomycetes</taxon>
        <taxon>Mortierellales</taxon>
        <taxon>Mortierellaceae</taxon>
        <taxon>Linnemannia</taxon>
    </lineage>
</organism>
<feature type="region of interest" description="Disordered" evidence="1">
    <location>
        <begin position="357"/>
        <end position="428"/>
    </location>
</feature>
<accession>A0A9P8BY84</accession>
<dbReference type="EMBL" id="JAHRHY010000001">
    <property type="protein sequence ID" value="KAG9072805.1"/>
    <property type="molecule type" value="Genomic_DNA"/>
</dbReference>
<dbReference type="OrthoDB" id="2402445at2759"/>
<evidence type="ECO:0000313" key="2">
    <source>
        <dbReference type="EMBL" id="KAG9072805.1"/>
    </source>
</evidence>
<sequence length="531" mass="58967">MASHQTAAIPINRHHKRSVDRVLPPALEVRLARLSIDEGESKSAHIVPAPPSLPLRMGMPDFERVYNQSDSQDSFSSSVSSANSTNSNGVEFIVEGTPSSYTNKSRLGKLGSDKGTTGLHRRLDNHHHHRHRHHHNHQHQQRRSRSMLNPQSPSALLQIDQQHQQHYHQPNIGVKYNRRSRSGSQLLGEFGGTNRTNNNGGGSPFRVPLFPKKTSGGDVYPTSPMIMTTEFGEDLFHWNTLELDNGFADSPTTATAIMEKTGTVASLTSYRPHPHRQAGIYKCDGRMNEFDTSLQACPSTYHTPPTLHSSSRKGPLSANSSRASSRSRSPLQELSENAVGMRDRLFEFSQTKAQQGLRIDTLDNSGEHLDVPEMDKDRLPPASPMSIGAMSNEQDRWKSPTLSALASPSFSRGPSPRPLSPSPRSQRSAMVMAMHAGRGTTDKEDLYLSESAAAEDDINIEIPLIETRDEVPLQDIWRMEDEERKDRLNGAEATTDVSSIEEHIARMKGEQHAHEEARLIQEAIDAHSQAL</sequence>
<gene>
    <name evidence="2" type="ORF">KI688_000583</name>
</gene>
<name>A0A9P8BY84_9FUNG</name>
<dbReference type="AlphaFoldDB" id="A0A9P8BY84"/>
<evidence type="ECO:0000256" key="1">
    <source>
        <dbReference type="SAM" id="MobiDB-lite"/>
    </source>
</evidence>
<feature type="compositionally biased region" description="Basic residues" evidence="1">
    <location>
        <begin position="119"/>
        <end position="145"/>
    </location>
</feature>
<feature type="region of interest" description="Disordered" evidence="1">
    <location>
        <begin position="184"/>
        <end position="205"/>
    </location>
</feature>
<dbReference type="Proteomes" id="UP000707451">
    <property type="component" value="Unassembled WGS sequence"/>
</dbReference>
<reference evidence="2" key="1">
    <citation type="submission" date="2021-06" db="EMBL/GenBank/DDBJ databases">
        <title>Genome Sequence of Mortierella hyaline Strain SCG-10, a Cold-Adapted, Nitrate-Reducing Fungus Isolated from Soil in Minnesota, USA.</title>
        <authorList>
            <person name="Aldossari N."/>
        </authorList>
    </citation>
    <scope>NUCLEOTIDE SEQUENCE</scope>
    <source>
        <strain evidence="2">SCG-10</strain>
    </source>
</reference>
<keyword evidence="3" id="KW-1185">Reference proteome</keyword>
<evidence type="ECO:0000313" key="3">
    <source>
        <dbReference type="Proteomes" id="UP000707451"/>
    </source>
</evidence>
<protein>
    <submittedName>
        <fullName evidence="2">Uncharacterized protein</fullName>
    </submittedName>
</protein>
<comment type="caution">
    <text evidence="2">The sequence shown here is derived from an EMBL/GenBank/DDBJ whole genome shotgun (WGS) entry which is preliminary data.</text>
</comment>
<feature type="compositionally biased region" description="Basic and acidic residues" evidence="1">
    <location>
        <begin position="365"/>
        <end position="379"/>
    </location>
</feature>
<feature type="compositionally biased region" description="Low complexity" evidence="1">
    <location>
        <begin position="317"/>
        <end position="329"/>
    </location>
</feature>